<dbReference type="SUPFAM" id="SSF103473">
    <property type="entry name" value="MFS general substrate transporter"/>
    <property type="match status" value="1"/>
</dbReference>
<dbReference type="InterPro" id="IPR005829">
    <property type="entry name" value="Sugar_transporter_CS"/>
</dbReference>
<feature type="transmembrane region" description="Helical" evidence="8">
    <location>
        <begin position="363"/>
        <end position="385"/>
    </location>
</feature>
<feature type="region of interest" description="Disordered" evidence="7">
    <location>
        <begin position="416"/>
        <end position="469"/>
    </location>
</feature>
<dbReference type="InterPro" id="IPR020846">
    <property type="entry name" value="MFS_dom"/>
</dbReference>
<evidence type="ECO:0000256" key="3">
    <source>
        <dbReference type="ARBA" id="ARBA00022475"/>
    </source>
</evidence>
<comment type="subcellular location">
    <subcellularLocation>
        <location evidence="1">Cell membrane</location>
        <topology evidence="1">Multi-pass membrane protein</topology>
    </subcellularLocation>
</comment>
<evidence type="ECO:0000259" key="9">
    <source>
        <dbReference type="PROSITE" id="PS50850"/>
    </source>
</evidence>
<dbReference type="InterPro" id="IPR036259">
    <property type="entry name" value="MFS_trans_sf"/>
</dbReference>
<proteinExistence type="predicted"/>
<keyword evidence="6 8" id="KW-0472">Membrane</keyword>
<protein>
    <submittedName>
        <fullName evidence="10">MFS family permease</fullName>
    </submittedName>
</protein>
<organism evidence="10 11">
    <name type="scientific">Amycolatopsis magusensis</name>
    <dbReference type="NCBI Taxonomy" id="882444"/>
    <lineage>
        <taxon>Bacteria</taxon>
        <taxon>Bacillati</taxon>
        <taxon>Actinomycetota</taxon>
        <taxon>Actinomycetes</taxon>
        <taxon>Pseudonocardiales</taxon>
        <taxon>Pseudonocardiaceae</taxon>
        <taxon>Amycolatopsis</taxon>
    </lineage>
</organism>
<evidence type="ECO:0000256" key="8">
    <source>
        <dbReference type="SAM" id="Phobius"/>
    </source>
</evidence>
<keyword evidence="4 8" id="KW-0812">Transmembrane</keyword>
<feature type="transmembrane region" description="Helical" evidence="8">
    <location>
        <begin position="391"/>
        <end position="412"/>
    </location>
</feature>
<feature type="domain" description="Major facilitator superfamily (MFS) profile" evidence="9">
    <location>
        <begin position="13"/>
        <end position="417"/>
    </location>
</feature>
<evidence type="ECO:0000256" key="5">
    <source>
        <dbReference type="ARBA" id="ARBA00022989"/>
    </source>
</evidence>
<evidence type="ECO:0000256" key="4">
    <source>
        <dbReference type="ARBA" id="ARBA00022692"/>
    </source>
</evidence>
<keyword evidence="5 8" id="KW-1133">Transmembrane helix</keyword>
<evidence type="ECO:0000256" key="6">
    <source>
        <dbReference type="ARBA" id="ARBA00023136"/>
    </source>
</evidence>
<feature type="transmembrane region" description="Helical" evidence="8">
    <location>
        <begin position="238"/>
        <end position="259"/>
    </location>
</feature>
<keyword evidence="2" id="KW-0813">Transport</keyword>
<dbReference type="Gene3D" id="1.20.1250.20">
    <property type="entry name" value="MFS general substrate transporter like domains"/>
    <property type="match status" value="2"/>
</dbReference>
<feature type="transmembrane region" description="Helical" evidence="8">
    <location>
        <begin position="323"/>
        <end position="342"/>
    </location>
</feature>
<name>A0ABS4PZ78_9PSEU</name>
<gene>
    <name evidence="10" type="ORF">JOM49_006254</name>
</gene>
<dbReference type="PROSITE" id="PS00216">
    <property type="entry name" value="SUGAR_TRANSPORT_1"/>
    <property type="match status" value="1"/>
</dbReference>
<keyword evidence="3" id="KW-1003">Cell membrane</keyword>
<accession>A0ABS4PZ78</accession>
<feature type="transmembrane region" description="Helical" evidence="8">
    <location>
        <begin position="187"/>
        <end position="204"/>
    </location>
</feature>
<feature type="transmembrane region" description="Helical" evidence="8">
    <location>
        <begin position="52"/>
        <end position="74"/>
    </location>
</feature>
<evidence type="ECO:0000256" key="2">
    <source>
        <dbReference type="ARBA" id="ARBA00022448"/>
    </source>
</evidence>
<feature type="transmembrane region" description="Helical" evidence="8">
    <location>
        <begin position="86"/>
        <end position="107"/>
    </location>
</feature>
<feature type="transmembrane region" description="Helical" evidence="8">
    <location>
        <begin position="271"/>
        <end position="292"/>
    </location>
</feature>
<dbReference type="EMBL" id="JAGGMS010000001">
    <property type="protein sequence ID" value="MBP2184728.1"/>
    <property type="molecule type" value="Genomic_DNA"/>
</dbReference>
<dbReference type="Proteomes" id="UP000741013">
    <property type="component" value="Unassembled WGS sequence"/>
</dbReference>
<feature type="compositionally biased region" description="Polar residues" evidence="7">
    <location>
        <begin position="423"/>
        <end position="436"/>
    </location>
</feature>
<dbReference type="PROSITE" id="PS50850">
    <property type="entry name" value="MFS"/>
    <property type="match status" value="1"/>
</dbReference>
<evidence type="ECO:0000256" key="7">
    <source>
        <dbReference type="SAM" id="MobiDB-lite"/>
    </source>
</evidence>
<sequence length="469" mass="49384">MTPTSAPGMPRKAAVAAWIGSALEYYDFFIYGTAAALVFNKIFFPASSPATGTLLALATFGVGYLARPIGAVILGHVGDRFGRKKVLVFTLLLMGVATFAVGCLPTYGDVGVLAPILLVVLRLMQGLSAAGEQASANSMSLEHAPHDRRAFYTSFTLSGTQAGQILATAVFLPIAAMPEDQLLSWGWRLPFWCSALVVVVGFVVRRKLDETPVFERAEVAKLPVAVLFRDHWADVLRVVVAATIASVSTIFTVYALSYAVNTVGLERTPMLWVGVLANVLALAAIPALAGLADRIGRKPVFIGGCLGCGVLIFPYLWSISSGQFLLIFPFGLLLFGVVYSGVNGVWPAFYGEMFSARVRLSGMAIGTQIGFAVAGFAPSVVAAIGSGKDDWLGVAIFTAAVCLLAAGAAATARETHRVPTEQLGVNETGGSAVSRDNTGELGSPAPDDRLPDVITPPAHHDTRPQTPGR</sequence>
<dbReference type="PANTHER" id="PTHR43045:SF1">
    <property type="entry name" value="SHIKIMATE TRANSPORTER"/>
    <property type="match status" value="1"/>
</dbReference>
<dbReference type="CDD" id="cd17369">
    <property type="entry name" value="MFS_ShiA_like"/>
    <property type="match status" value="1"/>
</dbReference>
<reference evidence="10 11" key="1">
    <citation type="submission" date="2021-03" db="EMBL/GenBank/DDBJ databases">
        <title>Sequencing the genomes of 1000 actinobacteria strains.</title>
        <authorList>
            <person name="Klenk H.-P."/>
        </authorList>
    </citation>
    <scope>NUCLEOTIDE SEQUENCE [LARGE SCALE GENOMIC DNA]</scope>
    <source>
        <strain evidence="10 11">DSM 45510</strain>
    </source>
</reference>
<evidence type="ECO:0000313" key="10">
    <source>
        <dbReference type="EMBL" id="MBP2184728.1"/>
    </source>
</evidence>
<dbReference type="InterPro" id="IPR011701">
    <property type="entry name" value="MFS"/>
</dbReference>
<dbReference type="Pfam" id="PF07690">
    <property type="entry name" value="MFS_1"/>
    <property type="match status" value="1"/>
</dbReference>
<feature type="transmembrane region" description="Helical" evidence="8">
    <location>
        <begin position="299"/>
        <end position="317"/>
    </location>
</feature>
<comment type="caution">
    <text evidence="10">The sequence shown here is derived from an EMBL/GenBank/DDBJ whole genome shotgun (WGS) entry which is preliminary data.</text>
</comment>
<evidence type="ECO:0000256" key="1">
    <source>
        <dbReference type="ARBA" id="ARBA00004651"/>
    </source>
</evidence>
<dbReference type="PANTHER" id="PTHR43045">
    <property type="entry name" value="SHIKIMATE TRANSPORTER"/>
    <property type="match status" value="1"/>
</dbReference>
<keyword evidence="11" id="KW-1185">Reference proteome</keyword>
<evidence type="ECO:0000313" key="11">
    <source>
        <dbReference type="Proteomes" id="UP000741013"/>
    </source>
</evidence>